<protein>
    <submittedName>
        <fullName evidence="6">HAD family phosphatase</fullName>
    </submittedName>
</protein>
<proteinExistence type="inferred from homology"/>
<dbReference type="InterPro" id="IPR023214">
    <property type="entry name" value="HAD_sf"/>
</dbReference>
<evidence type="ECO:0000256" key="5">
    <source>
        <dbReference type="ARBA" id="ARBA00023277"/>
    </source>
</evidence>
<dbReference type="RefSeq" id="WP_231062747.1">
    <property type="nucleotide sequence ID" value="NZ_JAJNOR010000005.1"/>
</dbReference>
<evidence type="ECO:0000313" key="7">
    <source>
        <dbReference type="Proteomes" id="UP001299265"/>
    </source>
</evidence>
<dbReference type="PANTHER" id="PTHR46193">
    <property type="entry name" value="6-PHOSPHOGLUCONATE PHOSPHATASE"/>
    <property type="match status" value="1"/>
</dbReference>
<gene>
    <name evidence="6" type="ORF">LQE92_09515</name>
</gene>
<dbReference type="PRINTS" id="PR00413">
    <property type="entry name" value="HADHALOGNASE"/>
</dbReference>
<evidence type="ECO:0000256" key="4">
    <source>
        <dbReference type="ARBA" id="ARBA00022842"/>
    </source>
</evidence>
<dbReference type="Gene3D" id="3.40.50.1000">
    <property type="entry name" value="HAD superfamily/HAD-like"/>
    <property type="match status" value="1"/>
</dbReference>
<dbReference type="AlphaFoldDB" id="A0AAP2WA66"/>
<dbReference type="InterPro" id="IPR036412">
    <property type="entry name" value="HAD-like_sf"/>
</dbReference>
<dbReference type="NCBIfam" id="TIGR01549">
    <property type="entry name" value="HAD-SF-IA-v1"/>
    <property type="match status" value="1"/>
</dbReference>
<dbReference type="InterPro" id="IPR041492">
    <property type="entry name" value="HAD_2"/>
</dbReference>
<dbReference type="SUPFAM" id="SSF56784">
    <property type="entry name" value="HAD-like"/>
    <property type="match status" value="1"/>
</dbReference>
<dbReference type="Pfam" id="PF13419">
    <property type="entry name" value="HAD_2"/>
    <property type="match status" value="1"/>
</dbReference>
<dbReference type="SFLD" id="SFLDS00003">
    <property type="entry name" value="Haloacid_Dehalogenase"/>
    <property type="match status" value="1"/>
</dbReference>
<reference evidence="6 7" key="1">
    <citation type="submission" date="2021-11" db="EMBL/GenBank/DDBJ databases">
        <title>Lacrimispora sp. nov. NSJ-141 isolated from human feces.</title>
        <authorList>
            <person name="Abdugheni R."/>
        </authorList>
    </citation>
    <scope>NUCLEOTIDE SEQUENCE [LARGE SCALE GENOMIC DNA]</scope>
    <source>
        <strain evidence="6 7">NSJ-141</strain>
    </source>
</reference>
<comment type="caution">
    <text evidence="6">The sequence shown here is derived from an EMBL/GenBank/DDBJ whole genome shotgun (WGS) entry which is preliminary data.</text>
</comment>
<dbReference type="InterPro" id="IPR006439">
    <property type="entry name" value="HAD-SF_hydro_IA"/>
</dbReference>
<organism evidence="6 7">
    <name type="scientific">Lientehia hominis</name>
    <dbReference type="NCBI Taxonomy" id="2897778"/>
    <lineage>
        <taxon>Bacteria</taxon>
        <taxon>Bacillati</taxon>
        <taxon>Bacillota</taxon>
        <taxon>Clostridia</taxon>
        <taxon>Lachnospirales</taxon>
        <taxon>Lachnospiraceae</taxon>
        <taxon>Lientehia</taxon>
    </lineage>
</organism>
<evidence type="ECO:0000313" key="6">
    <source>
        <dbReference type="EMBL" id="MCD2492867.1"/>
    </source>
</evidence>
<evidence type="ECO:0000256" key="2">
    <source>
        <dbReference type="ARBA" id="ARBA00006171"/>
    </source>
</evidence>
<evidence type="ECO:0000256" key="3">
    <source>
        <dbReference type="ARBA" id="ARBA00022723"/>
    </source>
</evidence>
<keyword evidence="7" id="KW-1185">Reference proteome</keyword>
<dbReference type="Proteomes" id="UP001299265">
    <property type="component" value="Unassembled WGS sequence"/>
</dbReference>
<dbReference type="InterPro" id="IPR051600">
    <property type="entry name" value="Beta-PGM-like"/>
</dbReference>
<dbReference type="InterPro" id="IPR023198">
    <property type="entry name" value="PGP-like_dom2"/>
</dbReference>
<dbReference type="EMBL" id="JAJNOR010000005">
    <property type="protein sequence ID" value="MCD2492867.1"/>
    <property type="molecule type" value="Genomic_DNA"/>
</dbReference>
<keyword evidence="5" id="KW-0119">Carbohydrate metabolism</keyword>
<keyword evidence="3" id="KW-0479">Metal-binding</keyword>
<evidence type="ECO:0000256" key="1">
    <source>
        <dbReference type="ARBA" id="ARBA00001946"/>
    </source>
</evidence>
<comment type="similarity">
    <text evidence="2">Belongs to the HAD-like hydrolase superfamily. CbbY/CbbZ/Gph/YieH family.</text>
</comment>
<sequence length="249" mass="27478">MDETERLNVNAGWKEEETRMLKSIIFDMDGVLVNSEPVHYRAYLMALEKWGKSLTYDEYKKYVGTTNIVIIEGLIERFKLPIGAEALNEIMKGYKTFLYERDGYPPVDGVTEMLRSLKDAGYSMAVASSSPQENILLATEALGIQEYFDQLISGEGVPNPKPAPDVFLKAAAALGTRPEECLVVEDSCHGVCAAKNAGMPSIGFVNPDSGDQDLSCATRLTKSLREVDADYVKAVYDSFRPLRGGSLQI</sequence>
<comment type="cofactor">
    <cofactor evidence="1">
        <name>Mg(2+)</name>
        <dbReference type="ChEBI" id="CHEBI:18420"/>
    </cofactor>
</comment>
<dbReference type="SFLD" id="SFLDG01135">
    <property type="entry name" value="C1.5.6:_HAD__Beta-PGM__Phospha"/>
    <property type="match status" value="1"/>
</dbReference>
<dbReference type="GO" id="GO:0046872">
    <property type="term" value="F:metal ion binding"/>
    <property type="evidence" value="ECO:0007669"/>
    <property type="project" value="UniProtKB-KW"/>
</dbReference>
<accession>A0AAP2WA66</accession>
<dbReference type="GO" id="GO:0003824">
    <property type="term" value="F:catalytic activity"/>
    <property type="evidence" value="ECO:0007669"/>
    <property type="project" value="UniProtKB-ARBA"/>
</dbReference>
<name>A0AAP2WA66_9FIRM</name>
<dbReference type="Gene3D" id="1.10.150.240">
    <property type="entry name" value="Putative phosphatase, domain 2"/>
    <property type="match status" value="1"/>
</dbReference>
<dbReference type="NCBIfam" id="TIGR01509">
    <property type="entry name" value="HAD-SF-IA-v3"/>
    <property type="match status" value="1"/>
</dbReference>
<dbReference type="SFLD" id="SFLDG01129">
    <property type="entry name" value="C1.5:_HAD__Beta-PGM__Phosphata"/>
    <property type="match status" value="1"/>
</dbReference>
<keyword evidence="4" id="KW-0460">Magnesium</keyword>
<dbReference type="PANTHER" id="PTHR46193:SF18">
    <property type="entry name" value="HEXITOL PHOSPHATASE B"/>
    <property type="match status" value="1"/>
</dbReference>